<dbReference type="PROSITE" id="PS50222">
    <property type="entry name" value="EF_HAND_2"/>
    <property type="match status" value="1"/>
</dbReference>
<evidence type="ECO:0000313" key="5">
    <source>
        <dbReference type="Proteomes" id="UP000654075"/>
    </source>
</evidence>
<dbReference type="PROSITE" id="PS00018">
    <property type="entry name" value="EF_HAND_1"/>
    <property type="match status" value="1"/>
</dbReference>
<name>A0A813GQ82_POLGL</name>
<reference evidence="4" key="1">
    <citation type="submission" date="2021-02" db="EMBL/GenBank/DDBJ databases">
        <authorList>
            <person name="Dougan E. K."/>
            <person name="Rhodes N."/>
            <person name="Thang M."/>
            <person name="Chan C."/>
        </authorList>
    </citation>
    <scope>NUCLEOTIDE SEQUENCE</scope>
</reference>
<evidence type="ECO:0000313" key="4">
    <source>
        <dbReference type="EMBL" id="CAE8627452.1"/>
    </source>
</evidence>
<protein>
    <recommendedName>
        <fullName evidence="3">EF-hand domain-containing protein</fullName>
    </recommendedName>
</protein>
<evidence type="ECO:0000259" key="3">
    <source>
        <dbReference type="PROSITE" id="PS50222"/>
    </source>
</evidence>
<accession>A0A813GQ82</accession>
<keyword evidence="5" id="KW-1185">Reference proteome</keyword>
<feature type="region of interest" description="Disordered" evidence="2">
    <location>
        <begin position="94"/>
        <end position="136"/>
    </location>
</feature>
<dbReference type="EMBL" id="CAJNNV010029192">
    <property type="protein sequence ID" value="CAE8627452.1"/>
    <property type="molecule type" value="Genomic_DNA"/>
</dbReference>
<dbReference type="AlphaFoldDB" id="A0A813GQ82"/>
<dbReference type="Proteomes" id="UP000654075">
    <property type="component" value="Unassembled WGS sequence"/>
</dbReference>
<proteinExistence type="predicted"/>
<sequence>PPPPAPGAAVAMPQAPRDKLLLESIRRLIAKHGKQPAQFFQGMDVNRDGKLSAEEFAAGLIGLGVGEERSELRKFFLQIPGAVMGRLPIDRLSQAVSGSPAAPPSPSAPSAPRPPPTVVTQPAPPAAPGRALGPAASAAEARGVLTRIAEAI</sequence>
<dbReference type="Gene3D" id="1.10.238.10">
    <property type="entry name" value="EF-hand"/>
    <property type="match status" value="1"/>
</dbReference>
<gene>
    <name evidence="4" type="ORF">PGLA1383_LOCUS44218</name>
</gene>
<feature type="compositionally biased region" description="Pro residues" evidence="2">
    <location>
        <begin position="101"/>
        <end position="127"/>
    </location>
</feature>
<dbReference type="InterPro" id="IPR011992">
    <property type="entry name" value="EF-hand-dom_pair"/>
</dbReference>
<comment type="caution">
    <text evidence="4">The sequence shown here is derived from an EMBL/GenBank/DDBJ whole genome shotgun (WGS) entry which is preliminary data.</text>
</comment>
<dbReference type="InterPro" id="IPR018247">
    <property type="entry name" value="EF_Hand_1_Ca_BS"/>
</dbReference>
<organism evidence="4 5">
    <name type="scientific">Polarella glacialis</name>
    <name type="common">Dinoflagellate</name>
    <dbReference type="NCBI Taxonomy" id="89957"/>
    <lineage>
        <taxon>Eukaryota</taxon>
        <taxon>Sar</taxon>
        <taxon>Alveolata</taxon>
        <taxon>Dinophyceae</taxon>
        <taxon>Suessiales</taxon>
        <taxon>Suessiaceae</taxon>
        <taxon>Polarella</taxon>
    </lineage>
</organism>
<evidence type="ECO:0000256" key="1">
    <source>
        <dbReference type="ARBA" id="ARBA00022837"/>
    </source>
</evidence>
<feature type="non-terminal residue" evidence="4">
    <location>
        <position position="152"/>
    </location>
</feature>
<keyword evidence="1" id="KW-0106">Calcium</keyword>
<feature type="non-terminal residue" evidence="4">
    <location>
        <position position="1"/>
    </location>
</feature>
<dbReference type="GO" id="GO:0005509">
    <property type="term" value="F:calcium ion binding"/>
    <property type="evidence" value="ECO:0007669"/>
    <property type="project" value="InterPro"/>
</dbReference>
<feature type="domain" description="EF-hand" evidence="3">
    <location>
        <begin position="31"/>
        <end position="66"/>
    </location>
</feature>
<evidence type="ECO:0000256" key="2">
    <source>
        <dbReference type="SAM" id="MobiDB-lite"/>
    </source>
</evidence>
<dbReference type="InterPro" id="IPR002048">
    <property type="entry name" value="EF_hand_dom"/>
</dbReference>
<dbReference type="SUPFAM" id="SSF47473">
    <property type="entry name" value="EF-hand"/>
    <property type="match status" value="1"/>
</dbReference>